<feature type="domain" description="IclR-ED" evidence="5">
    <location>
        <begin position="100"/>
        <end position="283"/>
    </location>
</feature>
<keyword evidence="6" id="KW-0223">Dioxygenase</keyword>
<dbReference type="PANTHER" id="PTHR30136">
    <property type="entry name" value="HELIX-TURN-HELIX TRANSCRIPTIONAL REGULATOR, ICLR FAMILY"/>
    <property type="match status" value="1"/>
</dbReference>
<dbReference type="Pfam" id="PF09339">
    <property type="entry name" value="HTH_IclR"/>
    <property type="match status" value="1"/>
</dbReference>
<evidence type="ECO:0000313" key="6">
    <source>
        <dbReference type="EMBL" id="VWC51205.1"/>
    </source>
</evidence>
<sequence length="283" mass="31463">MRRGRFDLRDNRPFTRDYRALSRLVTTMKKPELDRRDWIAGLEKGLAILEAFDSQHARMTPTQAAARTGLTRTAARRYLLTLESLGYVYTDGKLYGLTPRVLRVGWSYFDSARLPRTVQPYLQQLSASLNESAYVSVLDGWELVFIARNGVSRVMTTGFVLGARVPAPLTSPGVVLLAHHPDREAVRAWLDDTELPPFTPHTITNKARLLEQVDQARDAGFAAIEQQLQVGVRGIAVPLKNRHGDVVAALSTNMPIGAETTDAAVRRVLPHLQEAALAMLNVL</sequence>
<evidence type="ECO:0000256" key="2">
    <source>
        <dbReference type="ARBA" id="ARBA00023125"/>
    </source>
</evidence>
<keyword evidence="6" id="KW-0560">Oxidoreductase</keyword>
<dbReference type="GO" id="GO:0045892">
    <property type="term" value="P:negative regulation of DNA-templated transcription"/>
    <property type="evidence" value="ECO:0007669"/>
    <property type="project" value="TreeGrafter"/>
</dbReference>
<feature type="domain" description="HTH iclR-type" evidence="4">
    <location>
        <begin position="39"/>
        <end position="99"/>
    </location>
</feature>
<keyword evidence="2" id="KW-0238">DNA-binding</keyword>
<dbReference type="GO" id="GO:0003677">
    <property type="term" value="F:DNA binding"/>
    <property type="evidence" value="ECO:0007669"/>
    <property type="project" value="UniProtKB-KW"/>
</dbReference>
<proteinExistence type="predicted"/>
<dbReference type="PROSITE" id="PS51078">
    <property type="entry name" value="ICLR_ED"/>
    <property type="match status" value="1"/>
</dbReference>
<accession>A0A6P2T5V5</accession>
<evidence type="ECO:0000256" key="3">
    <source>
        <dbReference type="ARBA" id="ARBA00023163"/>
    </source>
</evidence>
<dbReference type="InterPro" id="IPR014757">
    <property type="entry name" value="Tscrpt_reg_IclR_C"/>
</dbReference>
<evidence type="ECO:0000256" key="1">
    <source>
        <dbReference type="ARBA" id="ARBA00023015"/>
    </source>
</evidence>
<dbReference type="GO" id="GO:0051213">
    <property type="term" value="F:dioxygenase activity"/>
    <property type="evidence" value="ECO:0007669"/>
    <property type="project" value="UniProtKB-KW"/>
</dbReference>
<keyword evidence="6" id="KW-0670">Pyruvate</keyword>
<reference evidence="6 7" key="1">
    <citation type="submission" date="2019-09" db="EMBL/GenBank/DDBJ databases">
        <authorList>
            <person name="Depoorter E."/>
        </authorList>
    </citation>
    <scope>NUCLEOTIDE SEQUENCE [LARGE SCALE GENOMIC DNA]</scope>
    <source>
        <strain evidence="6">R-18109</strain>
    </source>
</reference>
<dbReference type="InterPro" id="IPR036388">
    <property type="entry name" value="WH-like_DNA-bd_sf"/>
</dbReference>
<dbReference type="EMBL" id="CABVQH010000001">
    <property type="protein sequence ID" value="VWC51205.1"/>
    <property type="molecule type" value="Genomic_DNA"/>
</dbReference>
<organism evidence="6 7">
    <name type="scientific">Burkholderia lata (strain ATCC 17760 / DSM 23089 / LMG 22485 / NCIMB 9086 / R18194 / 383)</name>
    <dbReference type="NCBI Taxonomy" id="482957"/>
    <lineage>
        <taxon>Bacteria</taxon>
        <taxon>Pseudomonadati</taxon>
        <taxon>Pseudomonadota</taxon>
        <taxon>Betaproteobacteria</taxon>
        <taxon>Burkholderiales</taxon>
        <taxon>Burkholderiaceae</taxon>
        <taxon>Burkholderia</taxon>
        <taxon>Burkholderia cepacia complex</taxon>
    </lineage>
</organism>
<dbReference type="SMART" id="SM00346">
    <property type="entry name" value="HTH_ICLR"/>
    <property type="match status" value="1"/>
</dbReference>
<gene>
    <name evidence="6" type="ORF">BLA18109_00059</name>
</gene>
<dbReference type="Proteomes" id="UP000494260">
    <property type="component" value="Unassembled WGS sequence"/>
</dbReference>
<dbReference type="SUPFAM" id="SSF55781">
    <property type="entry name" value="GAF domain-like"/>
    <property type="match status" value="1"/>
</dbReference>
<dbReference type="InterPro" id="IPR036390">
    <property type="entry name" value="WH_DNA-bd_sf"/>
</dbReference>
<dbReference type="SUPFAM" id="SSF46785">
    <property type="entry name" value="Winged helix' DNA-binding domain"/>
    <property type="match status" value="1"/>
</dbReference>
<dbReference type="Gene3D" id="1.10.10.10">
    <property type="entry name" value="Winged helix-like DNA-binding domain superfamily/Winged helix DNA-binding domain"/>
    <property type="match status" value="1"/>
</dbReference>
<evidence type="ECO:0000259" key="5">
    <source>
        <dbReference type="PROSITE" id="PS51078"/>
    </source>
</evidence>
<dbReference type="AlphaFoldDB" id="A0A6P2T5V5"/>
<dbReference type="InterPro" id="IPR050707">
    <property type="entry name" value="HTH_MetabolicPath_Reg"/>
</dbReference>
<dbReference type="Pfam" id="PF01614">
    <property type="entry name" value="IclR_C"/>
    <property type="match status" value="1"/>
</dbReference>
<dbReference type="PROSITE" id="PS51077">
    <property type="entry name" value="HTH_ICLR"/>
    <property type="match status" value="1"/>
</dbReference>
<evidence type="ECO:0000259" key="4">
    <source>
        <dbReference type="PROSITE" id="PS51077"/>
    </source>
</evidence>
<evidence type="ECO:0000313" key="7">
    <source>
        <dbReference type="Proteomes" id="UP000494260"/>
    </source>
</evidence>
<keyword evidence="3" id="KW-0804">Transcription</keyword>
<dbReference type="Gene3D" id="3.30.450.40">
    <property type="match status" value="1"/>
</dbReference>
<dbReference type="InterPro" id="IPR005471">
    <property type="entry name" value="Tscrpt_reg_IclR_N"/>
</dbReference>
<protein>
    <submittedName>
        <fullName evidence="6">4-hydroxyphenylpyruvate dioxygenase</fullName>
    </submittedName>
</protein>
<keyword evidence="1" id="KW-0805">Transcription regulation</keyword>
<dbReference type="GO" id="GO:0003700">
    <property type="term" value="F:DNA-binding transcription factor activity"/>
    <property type="evidence" value="ECO:0007669"/>
    <property type="project" value="TreeGrafter"/>
</dbReference>
<dbReference type="InterPro" id="IPR029016">
    <property type="entry name" value="GAF-like_dom_sf"/>
</dbReference>
<name>A0A6P2T5V5_BURL3</name>
<dbReference type="PANTHER" id="PTHR30136:SF34">
    <property type="entry name" value="TRANSCRIPTIONAL REGULATOR"/>
    <property type="match status" value="1"/>
</dbReference>